<feature type="domain" description="DUF5641" evidence="1">
    <location>
        <begin position="70"/>
        <end position="118"/>
    </location>
</feature>
<accession>A0A9Q0YII9</accession>
<dbReference type="OrthoDB" id="10049357at2759"/>
<comment type="caution">
    <text evidence="2">The sequence shown here is derived from an EMBL/GenBank/DDBJ whole genome shotgun (WGS) entry which is preliminary data.</text>
</comment>
<proteinExistence type="predicted"/>
<dbReference type="AlphaFoldDB" id="A0A9Q0YII9"/>
<dbReference type="InterPro" id="IPR040676">
    <property type="entry name" value="DUF5641"/>
</dbReference>
<organism evidence="2 3">
    <name type="scientific">Holothuria leucospilota</name>
    <name type="common">Black long sea cucumber</name>
    <name type="synonym">Mertensiothuria leucospilota</name>
    <dbReference type="NCBI Taxonomy" id="206669"/>
    <lineage>
        <taxon>Eukaryota</taxon>
        <taxon>Metazoa</taxon>
        <taxon>Echinodermata</taxon>
        <taxon>Eleutherozoa</taxon>
        <taxon>Echinozoa</taxon>
        <taxon>Holothuroidea</taxon>
        <taxon>Aspidochirotacea</taxon>
        <taxon>Aspidochirotida</taxon>
        <taxon>Holothuriidae</taxon>
        <taxon>Holothuria</taxon>
    </lineage>
</organism>
<protein>
    <recommendedName>
        <fullName evidence="1">DUF5641 domain-containing protein</fullName>
    </recommendedName>
</protein>
<evidence type="ECO:0000313" key="3">
    <source>
        <dbReference type="Proteomes" id="UP001152320"/>
    </source>
</evidence>
<evidence type="ECO:0000313" key="2">
    <source>
        <dbReference type="EMBL" id="KAJ8020922.1"/>
    </source>
</evidence>
<dbReference type="Proteomes" id="UP001152320">
    <property type="component" value="Chromosome 22"/>
</dbReference>
<evidence type="ECO:0000259" key="1">
    <source>
        <dbReference type="Pfam" id="PF18701"/>
    </source>
</evidence>
<dbReference type="PANTHER" id="PTHR47331:SF1">
    <property type="entry name" value="GAG-LIKE PROTEIN"/>
    <property type="match status" value="1"/>
</dbReference>
<reference evidence="2" key="1">
    <citation type="submission" date="2021-10" db="EMBL/GenBank/DDBJ databases">
        <title>Tropical sea cucumber genome reveals ecological adaptation and Cuvierian tubules defense mechanism.</title>
        <authorList>
            <person name="Chen T."/>
        </authorList>
    </citation>
    <scope>NUCLEOTIDE SEQUENCE</scope>
    <source>
        <strain evidence="2">Nanhai2018</strain>
        <tissue evidence="2">Muscle</tissue>
    </source>
</reference>
<sequence length="118" mass="13719">MKGLLSGDVRLTDEILETVFAEAESIINGRPLTKLSDDPEDPSPLTPNHVLLLRENPIFPMGIFDKINMSRWKHIQHCADVFWRKWVIMYLPQLQKRVKWVDKQRNLNVGDLVLIADE</sequence>
<dbReference type="Pfam" id="PF18701">
    <property type="entry name" value="DUF5641"/>
    <property type="match status" value="1"/>
</dbReference>
<name>A0A9Q0YII9_HOLLE</name>
<gene>
    <name evidence="2" type="ORF">HOLleu_40643</name>
</gene>
<dbReference type="PANTHER" id="PTHR47331">
    <property type="entry name" value="PHD-TYPE DOMAIN-CONTAINING PROTEIN"/>
    <property type="match status" value="1"/>
</dbReference>
<keyword evidence="3" id="KW-1185">Reference proteome</keyword>
<dbReference type="EMBL" id="JAIZAY010000022">
    <property type="protein sequence ID" value="KAJ8020922.1"/>
    <property type="molecule type" value="Genomic_DNA"/>
</dbReference>